<protein>
    <submittedName>
        <fullName evidence="1">Uncharacterized protein</fullName>
    </submittedName>
</protein>
<sequence length="199" mass="22433">MKLNFETNIAEGTPEELVEYLRLVEEGEKNSGKLSVDEAIEEAVEEEEVEPTDLKVGDKVKVLVSAFGAEGEATVTAVFESGRVELAGTSSYGTYLTNWASNVAYLEKIEDEDLDPEEADELLGYRYWYLEGTNNQFVVLEVSNGYFEDSRGKRYTHQAVSSHVKPIDREDAHVKFDFAERKGALLSYYPTVDIFQISY</sequence>
<name>A0AB39C7S9_9CAUD</name>
<proteinExistence type="predicted"/>
<accession>A0AB39C7S9</accession>
<dbReference type="EMBL" id="PP995776">
    <property type="protein sequence ID" value="XDJ02765.1"/>
    <property type="molecule type" value="Genomic_DNA"/>
</dbReference>
<reference evidence="1" key="1">
    <citation type="submission" date="2024-06" db="EMBL/GenBank/DDBJ databases">
        <authorList>
            <person name="Najeeb S."/>
            <person name="Khan I."/>
            <person name="Muhammad J."/>
            <person name="Abbas A."/>
            <person name="Jahangir M."/>
            <person name="Alvi I.A."/>
            <person name="Ullah A."/>
            <person name="Ullah A."/>
            <person name="Khan A."/>
        </authorList>
    </citation>
    <scope>NUCLEOTIDE SEQUENCE</scope>
</reference>
<organism evidence="1">
    <name type="scientific">Staphylococcus phage UHP46</name>
    <dbReference type="NCBI Taxonomy" id="3234966"/>
    <lineage>
        <taxon>Viruses</taxon>
        <taxon>Duplodnaviria</taxon>
        <taxon>Heunggongvirae</taxon>
        <taxon>Uroviricota</taxon>
        <taxon>Caudoviricetes</taxon>
        <taxon>Herelleviridae</taxon>
        <taxon>Twortvirinae</taxon>
        <taxon>Sciuriunavirus</taxon>
    </lineage>
</organism>
<evidence type="ECO:0000313" key="1">
    <source>
        <dbReference type="EMBL" id="XDJ02765.1"/>
    </source>
</evidence>